<proteinExistence type="predicted"/>
<sequence>MNEKISAISLITQTISSIAEQTNLL</sequence>
<comment type="caution">
    <text evidence="1">The sequence shown here is derived from an EMBL/GenBank/DDBJ whole genome shotgun (WGS) entry which is preliminary data.</text>
</comment>
<gene>
    <name evidence="1" type="ORF">Q604_UNBC18474G0001</name>
</gene>
<dbReference type="SUPFAM" id="SSF58104">
    <property type="entry name" value="Methyl-accepting chemotaxis protein (MCP) signaling domain"/>
    <property type="match status" value="1"/>
</dbReference>
<evidence type="ECO:0000313" key="1">
    <source>
        <dbReference type="EMBL" id="ETJ19824.1"/>
    </source>
</evidence>
<dbReference type="EMBL" id="AZMM01018474">
    <property type="protein sequence ID" value="ETJ19824.1"/>
    <property type="molecule type" value="Genomic_DNA"/>
</dbReference>
<accession>W1WTR9</accession>
<organism evidence="1">
    <name type="scientific">human gut metagenome</name>
    <dbReference type="NCBI Taxonomy" id="408170"/>
    <lineage>
        <taxon>unclassified sequences</taxon>
        <taxon>metagenomes</taxon>
        <taxon>organismal metagenomes</taxon>
    </lineage>
</organism>
<protein>
    <submittedName>
        <fullName evidence="1">Uncharacterized protein</fullName>
    </submittedName>
</protein>
<feature type="non-terminal residue" evidence="1">
    <location>
        <position position="25"/>
    </location>
</feature>
<reference evidence="1" key="1">
    <citation type="submission" date="2013-12" db="EMBL/GenBank/DDBJ databases">
        <title>A Varibaculum cambriense genome reconstructed from a premature infant gut community with otherwise low bacterial novelty that shifts toward anaerobic metabolism during the third week of life.</title>
        <authorList>
            <person name="Brown C.T."/>
            <person name="Sharon I."/>
            <person name="Thomas B.C."/>
            <person name="Castelle C.J."/>
            <person name="Morowitz M.J."/>
            <person name="Banfield J.F."/>
        </authorList>
    </citation>
    <scope>NUCLEOTIDE SEQUENCE</scope>
</reference>
<dbReference type="AlphaFoldDB" id="W1WTR9"/>
<name>W1WTR9_9ZZZZ</name>